<evidence type="ECO:0000256" key="2">
    <source>
        <dbReference type="ARBA" id="ARBA00006730"/>
    </source>
</evidence>
<accession>A0ABQ3ZZK0</accession>
<dbReference type="InterPro" id="IPR023209">
    <property type="entry name" value="DAO"/>
</dbReference>
<sequence>MTAARPDLLIIGAGVSGMTTAVRLAEDASHPRVRVVAEHRPERSTSASAGAIWDPIYASHPDVPLWSMYTYAVLRDLETAGRPEVRLVDGVEASRREIRTPAWATNLPGFRECTRAELPAGFLSGWRYRAPIVDMPAYLKYLENRFLAAGGMIEAGRFESLDQALDRAPIVINCSGIGARELVPDPTVEPIRGQLVAVRNPGVTEFFAEHTDELDEMTYLLPQGDVLLLGGNADKGRDDPVPDLAVARGIIERCVSVLPEIAGAEILGHRVGIRPQRDQIRVERVDGGGGRVLVHNYGHSGAGVSLSWGCAEAVAALALG</sequence>
<dbReference type="SUPFAM" id="SSF54373">
    <property type="entry name" value="FAD-linked reductases, C-terminal domain"/>
    <property type="match status" value="1"/>
</dbReference>
<gene>
    <name evidence="10" type="ORF">Ahu01nite_071140</name>
</gene>
<proteinExistence type="inferred from homology"/>
<dbReference type="PANTHER" id="PTHR11530:SF11">
    <property type="entry name" value="D-ASPARTATE OXIDASE"/>
    <property type="match status" value="1"/>
</dbReference>
<dbReference type="PROSITE" id="PS00677">
    <property type="entry name" value="DAO"/>
    <property type="match status" value="1"/>
</dbReference>
<dbReference type="Proteomes" id="UP000603200">
    <property type="component" value="Unassembled WGS sequence"/>
</dbReference>
<keyword evidence="4" id="KW-0274">FAD</keyword>
<keyword evidence="3" id="KW-0285">Flavoprotein</keyword>
<dbReference type="EMBL" id="BOMN01000101">
    <property type="protein sequence ID" value="GIE24012.1"/>
    <property type="molecule type" value="Genomic_DNA"/>
</dbReference>
<organism evidence="10 11">
    <name type="scientific">Winogradskya humida</name>
    <dbReference type="NCBI Taxonomy" id="113566"/>
    <lineage>
        <taxon>Bacteria</taxon>
        <taxon>Bacillati</taxon>
        <taxon>Actinomycetota</taxon>
        <taxon>Actinomycetes</taxon>
        <taxon>Micromonosporales</taxon>
        <taxon>Micromonosporaceae</taxon>
        <taxon>Winogradskya</taxon>
    </lineage>
</organism>
<evidence type="ECO:0000259" key="9">
    <source>
        <dbReference type="Pfam" id="PF01266"/>
    </source>
</evidence>
<comment type="cofactor">
    <cofactor evidence="1">
        <name>FAD</name>
        <dbReference type="ChEBI" id="CHEBI:57692"/>
    </cofactor>
</comment>
<reference evidence="10 11" key="1">
    <citation type="submission" date="2021-01" db="EMBL/GenBank/DDBJ databases">
        <title>Whole genome shotgun sequence of Actinoplanes humidus NBRC 14915.</title>
        <authorList>
            <person name="Komaki H."/>
            <person name="Tamura T."/>
        </authorList>
    </citation>
    <scope>NUCLEOTIDE SEQUENCE [LARGE SCALE GENOMIC DNA]</scope>
    <source>
        <strain evidence="10 11">NBRC 14915</strain>
    </source>
</reference>
<evidence type="ECO:0000256" key="7">
    <source>
        <dbReference type="ARBA" id="ARBA00039751"/>
    </source>
</evidence>
<evidence type="ECO:0000256" key="6">
    <source>
        <dbReference type="ARBA" id="ARBA00039101"/>
    </source>
</evidence>
<dbReference type="SUPFAM" id="SSF51971">
    <property type="entry name" value="Nucleotide-binding domain"/>
    <property type="match status" value="1"/>
</dbReference>
<evidence type="ECO:0000256" key="1">
    <source>
        <dbReference type="ARBA" id="ARBA00001974"/>
    </source>
</evidence>
<comment type="similarity">
    <text evidence="2">Belongs to the DAMOX/DASOX family.</text>
</comment>
<dbReference type="InterPro" id="IPR006181">
    <property type="entry name" value="D-amino_acid_oxidase_CS"/>
</dbReference>
<evidence type="ECO:0000256" key="8">
    <source>
        <dbReference type="ARBA" id="ARBA00049547"/>
    </source>
</evidence>
<evidence type="ECO:0000313" key="10">
    <source>
        <dbReference type="EMBL" id="GIE24012.1"/>
    </source>
</evidence>
<evidence type="ECO:0000256" key="4">
    <source>
        <dbReference type="ARBA" id="ARBA00022827"/>
    </source>
</evidence>
<name>A0ABQ3ZZK0_9ACTN</name>
<dbReference type="EC" id="1.4.3.3" evidence="6"/>
<dbReference type="PANTHER" id="PTHR11530">
    <property type="entry name" value="D-AMINO ACID OXIDASE"/>
    <property type="match status" value="1"/>
</dbReference>
<dbReference type="InterPro" id="IPR006076">
    <property type="entry name" value="FAD-dep_OxRdtase"/>
</dbReference>
<comment type="catalytic activity">
    <reaction evidence="8">
        <text>a D-alpha-amino acid + O2 + H2O = a 2-oxocarboxylate + H2O2 + NH4(+)</text>
        <dbReference type="Rhea" id="RHEA:21816"/>
        <dbReference type="ChEBI" id="CHEBI:15377"/>
        <dbReference type="ChEBI" id="CHEBI:15379"/>
        <dbReference type="ChEBI" id="CHEBI:16240"/>
        <dbReference type="ChEBI" id="CHEBI:28938"/>
        <dbReference type="ChEBI" id="CHEBI:35179"/>
        <dbReference type="ChEBI" id="CHEBI:59871"/>
        <dbReference type="EC" id="1.4.3.3"/>
    </reaction>
    <physiologicalReaction direction="left-to-right" evidence="8">
        <dbReference type="Rhea" id="RHEA:21817"/>
    </physiologicalReaction>
</comment>
<feature type="domain" description="FAD dependent oxidoreductase" evidence="9">
    <location>
        <begin position="7"/>
        <end position="317"/>
    </location>
</feature>
<dbReference type="Gene3D" id="3.30.9.10">
    <property type="entry name" value="D-Amino Acid Oxidase, subunit A, domain 2"/>
    <property type="match status" value="1"/>
</dbReference>
<dbReference type="Gene3D" id="3.40.50.720">
    <property type="entry name" value="NAD(P)-binding Rossmann-like Domain"/>
    <property type="match status" value="1"/>
</dbReference>
<dbReference type="PIRSF" id="PIRSF000189">
    <property type="entry name" value="D-aa_oxidase"/>
    <property type="match status" value="1"/>
</dbReference>
<protein>
    <recommendedName>
        <fullName evidence="7">D-amino-acid oxidase</fullName>
        <ecNumber evidence="6">1.4.3.3</ecNumber>
    </recommendedName>
</protein>
<evidence type="ECO:0000256" key="5">
    <source>
        <dbReference type="ARBA" id="ARBA00023002"/>
    </source>
</evidence>
<keyword evidence="11" id="KW-1185">Reference proteome</keyword>
<keyword evidence="5" id="KW-0560">Oxidoreductase</keyword>
<evidence type="ECO:0000313" key="11">
    <source>
        <dbReference type="Proteomes" id="UP000603200"/>
    </source>
</evidence>
<dbReference type="Pfam" id="PF01266">
    <property type="entry name" value="DAO"/>
    <property type="match status" value="1"/>
</dbReference>
<dbReference type="RefSeq" id="WP_203841054.1">
    <property type="nucleotide sequence ID" value="NZ_BAAATV010000003.1"/>
</dbReference>
<comment type="caution">
    <text evidence="10">The sequence shown here is derived from an EMBL/GenBank/DDBJ whole genome shotgun (WGS) entry which is preliminary data.</text>
</comment>
<evidence type="ECO:0000256" key="3">
    <source>
        <dbReference type="ARBA" id="ARBA00022630"/>
    </source>
</evidence>